<reference evidence="2 3" key="1">
    <citation type="submission" date="2007-06" db="EMBL/GenBank/DDBJ databases">
        <title>The Genome Sequence of Coccidioides posadasii RMSCC_3488.</title>
        <authorList>
            <consortium name="Coccidioides Genome Resources Consortium"/>
            <consortium name="The Broad Institute Genome Sequencing Platform"/>
            <person name="Henn M.R."/>
            <person name="Sykes S."/>
            <person name="Young S."/>
            <person name="Jaffe D."/>
            <person name="Berlin A."/>
            <person name="Alvarez P."/>
            <person name="Butler J."/>
            <person name="Gnerre S."/>
            <person name="Grabherr M."/>
            <person name="Mauceli E."/>
            <person name="Brockman W."/>
            <person name="Kodira C."/>
            <person name="Alvarado L."/>
            <person name="Zeng Q."/>
            <person name="Crawford M."/>
            <person name="Antoine C."/>
            <person name="Devon K."/>
            <person name="Galgiani J."/>
            <person name="Orsborn K."/>
            <person name="Lewis M.L."/>
            <person name="Nusbaum C."/>
            <person name="Galagan J."/>
            <person name="Birren B."/>
        </authorList>
    </citation>
    <scope>NUCLEOTIDE SEQUENCE [LARGE SCALE GENOMIC DNA]</scope>
    <source>
        <strain evidence="2 3">RMSCC 3488</strain>
    </source>
</reference>
<evidence type="ECO:0000313" key="2">
    <source>
        <dbReference type="EMBL" id="KMM66731.1"/>
    </source>
</evidence>
<reference evidence="3" key="2">
    <citation type="journal article" date="2009" name="Genome Res.">
        <title>Comparative genomic analyses of the human fungal pathogens Coccidioides and their relatives.</title>
        <authorList>
            <person name="Sharpton T.J."/>
            <person name="Stajich J.E."/>
            <person name="Rounsley S.D."/>
            <person name="Gardner M.J."/>
            <person name="Wortman J.R."/>
            <person name="Jordar V.S."/>
            <person name="Maiti R."/>
            <person name="Kodira C.D."/>
            <person name="Neafsey D.E."/>
            <person name="Zeng Q."/>
            <person name="Hung C.-Y."/>
            <person name="McMahan C."/>
            <person name="Muszewska A."/>
            <person name="Grynberg M."/>
            <person name="Mandel M.A."/>
            <person name="Kellner E.M."/>
            <person name="Barker B.M."/>
            <person name="Galgiani J.N."/>
            <person name="Orbach M.J."/>
            <person name="Kirkland T.N."/>
            <person name="Cole G.T."/>
            <person name="Henn M.R."/>
            <person name="Birren B.W."/>
            <person name="Taylor J.W."/>
        </authorList>
    </citation>
    <scope>NUCLEOTIDE SEQUENCE [LARGE SCALE GENOMIC DNA]</scope>
    <source>
        <strain evidence="3">RMSCC 3488</strain>
    </source>
</reference>
<gene>
    <name evidence="2" type="ORF">CPAG_03069</name>
</gene>
<reference evidence="3" key="3">
    <citation type="journal article" date="2010" name="Genome Res.">
        <title>Population genomic sequencing of Coccidioides fungi reveals recent hybridization and transposon control.</title>
        <authorList>
            <person name="Neafsey D.E."/>
            <person name="Barker B.M."/>
            <person name="Sharpton T.J."/>
            <person name="Stajich J.E."/>
            <person name="Park D.J."/>
            <person name="Whiston E."/>
            <person name="Hung C.-Y."/>
            <person name="McMahan C."/>
            <person name="White J."/>
            <person name="Sykes S."/>
            <person name="Heiman D."/>
            <person name="Young S."/>
            <person name="Zeng Q."/>
            <person name="Abouelleil A."/>
            <person name="Aftuck L."/>
            <person name="Bessette D."/>
            <person name="Brown A."/>
            <person name="FitzGerald M."/>
            <person name="Lui A."/>
            <person name="Macdonald J.P."/>
            <person name="Priest M."/>
            <person name="Orbach M.J."/>
            <person name="Galgiani J.N."/>
            <person name="Kirkland T.N."/>
            <person name="Cole G.T."/>
            <person name="Birren B.W."/>
            <person name="Henn M.R."/>
            <person name="Taylor J.W."/>
            <person name="Rounsley S.D."/>
        </authorList>
    </citation>
    <scope>NUCLEOTIDE SEQUENCE [LARGE SCALE GENOMIC DNA]</scope>
    <source>
        <strain evidence="3">RMSCC 3488</strain>
    </source>
</reference>
<feature type="region of interest" description="Disordered" evidence="1">
    <location>
        <begin position="71"/>
        <end position="112"/>
    </location>
</feature>
<sequence>MPDLEEQMLAPGLYRPQHSRDVVSWPESNSPTGADWVNDRINQSFLLERTLVDRGIRGLVSLPWSLEVENMDNGRSQSGWSKDEAGLKAALGGLPRNSFDPPLASGSRSDQSEPHLSHLSFSLIGSHAAPNITQYLHWANALPDQCVRHEKSPSCGTPIALTLE</sequence>
<evidence type="ECO:0000256" key="1">
    <source>
        <dbReference type="SAM" id="MobiDB-lite"/>
    </source>
</evidence>
<protein>
    <submittedName>
        <fullName evidence="2">Uncharacterized protein</fullName>
    </submittedName>
</protein>
<evidence type="ECO:0000313" key="3">
    <source>
        <dbReference type="Proteomes" id="UP000054567"/>
    </source>
</evidence>
<name>A0A0J6F1J1_COCPO</name>
<dbReference type="EMBL" id="DS268110">
    <property type="protein sequence ID" value="KMM66731.1"/>
    <property type="molecule type" value="Genomic_DNA"/>
</dbReference>
<organism evidence="2 3">
    <name type="scientific">Coccidioides posadasii RMSCC 3488</name>
    <dbReference type="NCBI Taxonomy" id="454284"/>
    <lineage>
        <taxon>Eukaryota</taxon>
        <taxon>Fungi</taxon>
        <taxon>Dikarya</taxon>
        <taxon>Ascomycota</taxon>
        <taxon>Pezizomycotina</taxon>
        <taxon>Eurotiomycetes</taxon>
        <taxon>Eurotiomycetidae</taxon>
        <taxon>Onygenales</taxon>
        <taxon>Onygenaceae</taxon>
        <taxon>Coccidioides</taxon>
    </lineage>
</organism>
<proteinExistence type="predicted"/>
<dbReference type="AlphaFoldDB" id="A0A0J6F1J1"/>
<dbReference type="VEuPathDB" id="FungiDB:CPAG_03069"/>
<accession>A0A0J6F1J1</accession>
<dbReference type="Proteomes" id="UP000054567">
    <property type="component" value="Unassembled WGS sequence"/>
</dbReference>